<dbReference type="AlphaFoldDB" id="A0A2U2BR21"/>
<keyword evidence="1" id="KW-0732">Signal</keyword>
<reference evidence="4" key="1">
    <citation type="submission" date="2018-05" db="EMBL/GenBank/DDBJ databases">
        <authorList>
            <person name="Liu B.-T."/>
        </authorList>
    </citation>
    <scope>NUCLEOTIDE SEQUENCE [LARGE SCALE GENOMIC DNA]</scope>
    <source>
        <strain evidence="4">WD6-1</strain>
    </source>
</reference>
<evidence type="ECO:0000256" key="1">
    <source>
        <dbReference type="ARBA" id="ARBA00022729"/>
    </source>
</evidence>
<keyword evidence="4" id="KW-1185">Reference proteome</keyword>
<organism evidence="3 4">
    <name type="scientific">Marinicauda salina</name>
    <dbReference type="NCBI Taxonomy" id="2135793"/>
    <lineage>
        <taxon>Bacteria</taxon>
        <taxon>Pseudomonadati</taxon>
        <taxon>Pseudomonadota</taxon>
        <taxon>Alphaproteobacteria</taxon>
        <taxon>Maricaulales</taxon>
        <taxon>Maricaulaceae</taxon>
        <taxon>Marinicauda</taxon>
    </lineage>
</organism>
<dbReference type="Pfam" id="PF01551">
    <property type="entry name" value="Peptidase_M23"/>
    <property type="match status" value="1"/>
</dbReference>
<proteinExistence type="predicted"/>
<dbReference type="Gene3D" id="2.70.70.10">
    <property type="entry name" value="Glucose Permease (Domain IIA)"/>
    <property type="match status" value="1"/>
</dbReference>
<sequence length="195" mass="20844">MRPSSPGAAGPAITATFQPDSQMVVCRGMRVSNAPPTDGRGRIRDYQPLVRVEGVWLLANPVRGACLTSGFGLRDGRPHRGLDLQVRPAGMVHAGGDGTILEAGYRDDFGNYVLIDHGAGVHTRYAHLQGFRAGVREGARVAMGQPLGLMGSTGRRGGAVHLHYELLIGDYDNPRRSFGLTAADILTAGRRRFAS</sequence>
<dbReference type="GO" id="GO:0004222">
    <property type="term" value="F:metalloendopeptidase activity"/>
    <property type="evidence" value="ECO:0007669"/>
    <property type="project" value="TreeGrafter"/>
</dbReference>
<dbReference type="CDD" id="cd12797">
    <property type="entry name" value="M23_peptidase"/>
    <property type="match status" value="1"/>
</dbReference>
<evidence type="ECO:0000259" key="2">
    <source>
        <dbReference type="Pfam" id="PF01551"/>
    </source>
</evidence>
<dbReference type="EMBL" id="QEXV01000007">
    <property type="protein sequence ID" value="PWE16428.1"/>
    <property type="molecule type" value="Genomic_DNA"/>
</dbReference>
<dbReference type="PANTHER" id="PTHR21666:SF289">
    <property type="entry name" value="L-ALA--D-GLU ENDOPEPTIDASE"/>
    <property type="match status" value="1"/>
</dbReference>
<name>A0A2U2BR21_9PROT</name>
<protein>
    <submittedName>
        <fullName evidence="3">M23 family peptidase</fullName>
    </submittedName>
</protein>
<dbReference type="PANTHER" id="PTHR21666">
    <property type="entry name" value="PEPTIDASE-RELATED"/>
    <property type="match status" value="1"/>
</dbReference>
<dbReference type="SUPFAM" id="SSF51261">
    <property type="entry name" value="Duplicated hybrid motif"/>
    <property type="match status" value="1"/>
</dbReference>
<dbReference type="Proteomes" id="UP000245168">
    <property type="component" value="Unassembled WGS sequence"/>
</dbReference>
<dbReference type="InterPro" id="IPR016047">
    <property type="entry name" value="M23ase_b-sheet_dom"/>
</dbReference>
<dbReference type="InterPro" id="IPR011055">
    <property type="entry name" value="Dup_hybrid_motif"/>
</dbReference>
<comment type="caution">
    <text evidence="3">The sequence shown here is derived from an EMBL/GenBank/DDBJ whole genome shotgun (WGS) entry which is preliminary data.</text>
</comment>
<evidence type="ECO:0000313" key="4">
    <source>
        <dbReference type="Proteomes" id="UP000245168"/>
    </source>
</evidence>
<evidence type="ECO:0000313" key="3">
    <source>
        <dbReference type="EMBL" id="PWE16428.1"/>
    </source>
</evidence>
<accession>A0A2U2BR21</accession>
<dbReference type="InterPro" id="IPR050570">
    <property type="entry name" value="Cell_wall_metabolism_enzyme"/>
</dbReference>
<feature type="domain" description="M23ase beta-sheet core" evidence="2">
    <location>
        <begin position="78"/>
        <end position="167"/>
    </location>
</feature>
<gene>
    <name evidence="3" type="ORF">DDZ18_13500</name>
</gene>